<organism evidence="1 2">
    <name type="scientific">Dryococelus australis</name>
    <dbReference type="NCBI Taxonomy" id="614101"/>
    <lineage>
        <taxon>Eukaryota</taxon>
        <taxon>Metazoa</taxon>
        <taxon>Ecdysozoa</taxon>
        <taxon>Arthropoda</taxon>
        <taxon>Hexapoda</taxon>
        <taxon>Insecta</taxon>
        <taxon>Pterygota</taxon>
        <taxon>Neoptera</taxon>
        <taxon>Polyneoptera</taxon>
        <taxon>Phasmatodea</taxon>
        <taxon>Verophasmatodea</taxon>
        <taxon>Anareolatae</taxon>
        <taxon>Phasmatidae</taxon>
        <taxon>Eurycanthinae</taxon>
        <taxon>Dryococelus</taxon>
    </lineage>
</organism>
<evidence type="ECO:0000313" key="1">
    <source>
        <dbReference type="EMBL" id="KAJ8890554.1"/>
    </source>
</evidence>
<dbReference type="Proteomes" id="UP001159363">
    <property type="component" value="Chromosome 3"/>
</dbReference>
<comment type="caution">
    <text evidence="1">The sequence shown here is derived from an EMBL/GenBank/DDBJ whole genome shotgun (WGS) entry which is preliminary data.</text>
</comment>
<dbReference type="EMBL" id="JARBHB010000003">
    <property type="protein sequence ID" value="KAJ8890554.1"/>
    <property type="molecule type" value="Genomic_DNA"/>
</dbReference>
<evidence type="ECO:0000313" key="2">
    <source>
        <dbReference type="Proteomes" id="UP001159363"/>
    </source>
</evidence>
<keyword evidence="2" id="KW-1185">Reference proteome</keyword>
<sequence>MLNYTSRANGDGADLEKLILWVRQHNPFKKTSQKASIFSFKIYMRCQCKLCNIAYEIGKAAIEKMKGKSVGDMKLQRKGMVVIQASYNSVAVRSNQVTVNPKQLFNAILCLCGIFSEGITDEITQDIGIVIDGGLLFHCVPWSNKGT</sequence>
<protein>
    <submittedName>
        <fullName evidence="1">Uncharacterized protein</fullName>
    </submittedName>
</protein>
<accession>A0ABQ9I1R2</accession>
<name>A0ABQ9I1R2_9NEOP</name>
<gene>
    <name evidence="1" type="ORF">PR048_010063</name>
</gene>
<proteinExistence type="predicted"/>
<reference evidence="1 2" key="1">
    <citation type="submission" date="2023-02" db="EMBL/GenBank/DDBJ databases">
        <title>LHISI_Scaffold_Assembly.</title>
        <authorList>
            <person name="Stuart O.P."/>
            <person name="Cleave R."/>
            <person name="Magrath M.J.L."/>
            <person name="Mikheyev A.S."/>
        </authorList>
    </citation>
    <scope>NUCLEOTIDE SEQUENCE [LARGE SCALE GENOMIC DNA]</scope>
    <source>
        <strain evidence="1">Daus_M_001</strain>
        <tissue evidence="1">Leg muscle</tissue>
    </source>
</reference>